<evidence type="ECO:0000313" key="3">
    <source>
        <dbReference type="Proteomes" id="UP000009168"/>
    </source>
</evidence>
<evidence type="ECO:0000313" key="2">
    <source>
        <dbReference type="EMBL" id="EAR89861.1"/>
    </source>
</evidence>
<dbReference type="Proteomes" id="UP000009168">
    <property type="component" value="Unassembled WGS sequence"/>
</dbReference>
<feature type="chain" id="PRO_5004201403" description="Immobilization antigen" evidence="1">
    <location>
        <begin position="21"/>
        <end position="739"/>
    </location>
</feature>
<protein>
    <recommendedName>
        <fullName evidence="4">Immobilization antigen</fullName>
    </recommendedName>
</protein>
<sequence>MKNLFILVVFFSSLMLTVICQPGNPVYCSLDGTCKACGYTSQISNLFSLKSGYQCFIADCSKIGTNKNGFVCGSCTQYTFYDGTDCIQNCPQGQYANRYTQNNCQTANLGRLVKCSDQAADCSGCANNLDAISQFKFDSQTQQCMINDCSANVLYLFLNGFVCNSCYQAKGNGNVPSGQYYDPNAQTCVDTCPQGKYANQLTKFICVNQPNPGTGVSCSKNSKDCTGCQFANLFAYGSGNTCSVIDCKQSTINLNLNGWVCNSCSLAPGIGNIPQGQYYDSRSKTCVNTCPNNGVASADTNFICVTNPAPVPCSNDSSTCNGCGNDNSIQQLFQYVSGNNCNVINCSAPALNSTLSSSQNSNFAGWICRSCGVVTGANYPVLDGQYFLDTKVGCVSKCPDGYIANLATGYNCQQTNPGQDVACSNDSQTCNGCGLTSDIQNLFSKSKGSSCSAIDCHSKIIGSNLNGWICNSCQNASGSGNIAKGQYFDGKTCVSSCPTGQQANQANGFTCQYPPSPGSDVTCSTDSSTCGGCGSTNAIQNLFTRGKGINCSVTDCNLSIVGNNLNGWVCNSCSSASGNYNIPKGQFYDGKTCVPNCPNGQQASASTGFVCRGQGTDVACSSDSSTCGGCGSTTAIQGLFTHSKGNNCSVTDCSTAGVGSNLNGWVCNSCSQATGSGNIASGKYYNGSTCVSECPSGQSASVATGYVCKVASTPAAGNNASYSNLIGYVLVFAILNFFF</sequence>
<dbReference type="KEGG" id="tet:TTHERM_00634670"/>
<keyword evidence="1" id="KW-0732">Signal</keyword>
<dbReference type="RefSeq" id="XP_001010106.1">
    <property type="nucleotide sequence ID" value="XM_001010106.1"/>
</dbReference>
<dbReference type="HOGENOM" id="CLU_337576_0_0_1"/>
<name>Q22WY5_TETTS</name>
<reference evidence="3" key="1">
    <citation type="journal article" date="2006" name="PLoS Biol.">
        <title>Macronuclear genome sequence of the ciliate Tetrahymena thermophila, a model eukaryote.</title>
        <authorList>
            <person name="Eisen J.A."/>
            <person name="Coyne R.S."/>
            <person name="Wu M."/>
            <person name="Wu D."/>
            <person name="Thiagarajan M."/>
            <person name="Wortman J.R."/>
            <person name="Badger J.H."/>
            <person name="Ren Q."/>
            <person name="Amedeo P."/>
            <person name="Jones K.M."/>
            <person name="Tallon L.J."/>
            <person name="Delcher A.L."/>
            <person name="Salzberg S.L."/>
            <person name="Silva J.C."/>
            <person name="Haas B.J."/>
            <person name="Majoros W.H."/>
            <person name="Farzad M."/>
            <person name="Carlton J.M."/>
            <person name="Smith R.K. Jr."/>
            <person name="Garg J."/>
            <person name="Pearlman R.E."/>
            <person name="Karrer K.M."/>
            <person name="Sun L."/>
            <person name="Manning G."/>
            <person name="Elde N.C."/>
            <person name="Turkewitz A.P."/>
            <person name="Asai D.J."/>
            <person name="Wilkes D.E."/>
            <person name="Wang Y."/>
            <person name="Cai H."/>
            <person name="Collins K."/>
            <person name="Stewart B.A."/>
            <person name="Lee S.R."/>
            <person name="Wilamowska K."/>
            <person name="Weinberg Z."/>
            <person name="Ruzzo W.L."/>
            <person name="Wloga D."/>
            <person name="Gaertig J."/>
            <person name="Frankel J."/>
            <person name="Tsao C.-C."/>
            <person name="Gorovsky M.A."/>
            <person name="Keeling P.J."/>
            <person name="Waller R.F."/>
            <person name="Patron N.J."/>
            <person name="Cherry J.M."/>
            <person name="Stover N.A."/>
            <person name="Krieger C.J."/>
            <person name="del Toro C."/>
            <person name="Ryder H.F."/>
            <person name="Williamson S.C."/>
            <person name="Barbeau R.A."/>
            <person name="Hamilton E.P."/>
            <person name="Orias E."/>
        </authorList>
    </citation>
    <scope>NUCLEOTIDE SEQUENCE [LARGE SCALE GENOMIC DNA]</scope>
    <source>
        <strain evidence="3">SB210</strain>
    </source>
</reference>
<proteinExistence type="predicted"/>
<dbReference type="EMBL" id="GG662809">
    <property type="protein sequence ID" value="EAR89861.1"/>
    <property type="molecule type" value="Genomic_DNA"/>
</dbReference>
<evidence type="ECO:0008006" key="4">
    <source>
        <dbReference type="Google" id="ProtNLM"/>
    </source>
</evidence>
<organism evidence="2 3">
    <name type="scientific">Tetrahymena thermophila (strain SB210)</name>
    <dbReference type="NCBI Taxonomy" id="312017"/>
    <lineage>
        <taxon>Eukaryota</taxon>
        <taxon>Sar</taxon>
        <taxon>Alveolata</taxon>
        <taxon>Ciliophora</taxon>
        <taxon>Intramacronucleata</taxon>
        <taxon>Oligohymenophorea</taxon>
        <taxon>Hymenostomatida</taxon>
        <taxon>Tetrahymenina</taxon>
        <taxon>Tetrahymenidae</taxon>
        <taxon>Tetrahymena</taxon>
    </lineage>
</organism>
<feature type="signal peptide" evidence="1">
    <location>
        <begin position="1"/>
        <end position="20"/>
    </location>
</feature>
<dbReference type="AlphaFoldDB" id="Q22WY5"/>
<dbReference type="GeneID" id="7844368"/>
<gene>
    <name evidence="2" type="ORF">TTHERM_00634670</name>
</gene>
<dbReference type="InParanoid" id="Q22WY5"/>
<evidence type="ECO:0000256" key="1">
    <source>
        <dbReference type="SAM" id="SignalP"/>
    </source>
</evidence>
<accession>Q22WY5</accession>
<keyword evidence="3" id="KW-1185">Reference proteome</keyword>